<keyword evidence="10" id="KW-1185">Reference proteome</keyword>
<feature type="transmembrane region" description="Helical" evidence="8">
    <location>
        <begin position="81"/>
        <end position="98"/>
    </location>
</feature>
<feature type="transmembrane region" description="Helical" evidence="8">
    <location>
        <begin position="249"/>
        <end position="268"/>
    </location>
</feature>
<evidence type="ECO:0000256" key="2">
    <source>
        <dbReference type="ARBA" id="ARBA00007349"/>
    </source>
</evidence>
<feature type="transmembrane region" description="Helical" evidence="8">
    <location>
        <begin position="534"/>
        <end position="558"/>
    </location>
</feature>
<dbReference type="GO" id="GO:0016020">
    <property type="term" value="C:membrane"/>
    <property type="evidence" value="ECO:0007669"/>
    <property type="project" value="InterPro"/>
</dbReference>
<evidence type="ECO:0000256" key="7">
    <source>
        <dbReference type="SAM" id="MobiDB-lite"/>
    </source>
</evidence>
<feature type="transmembrane region" description="Helical" evidence="8">
    <location>
        <begin position="487"/>
        <end position="507"/>
    </location>
</feature>
<comment type="similarity">
    <text evidence="2">Belongs to the SLC13A/DASS transporter (TC 2.A.47) family. DIT1 subfamily.</text>
</comment>
<feature type="transmembrane region" description="Helical" evidence="8">
    <location>
        <begin position="110"/>
        <end position="140"/>
    </location>
</feature>
<evidence type="ECO:0000313" key="10">
    <source>
        <dbReference type="Proteomes" id="UP000274822"/>
    </source>
</evidence>
<evidence type="ECO:0000256" key="6">
    <source>
        <dbReference type="ARBA" id="ARBA00023136"/>
    </source>
</evidence>
<keyword evidence="6 8" id="KW-0472">Membrane</keyword>
<evidence type="ECO:0000256" key="1">
    <source>
        <dbReference type="ARBA" id="ARBA00004478"/>
    </source>
</evidence>
<keyword evidence="4" id="KW-1001">Plastid inner membrane</keyword>
<dbReference type="EMBL" id="RBNJ01001562">
    <property type="protein sequence ID" value="RUS33034.1"/>
    <property type="molecule type" value="Genomic_DNA"/>
</dbReference>
<feature type="transmembrane region" description="Helical" evidence="8">
    <location>
        <begin position="370"/>
        <end position="392"/>
    </location>
</feature>
<sequence>MKAQPGSANSPRHESMVEIEIAGETGGESSRVSSPVPGESAKLLGSNSGPNYNAFAVGSEETRVGSGQGTMWLDMYRQSRSLSLLPSILLGLVIWYGVQPGDGLTPTSVHVMAVFVSVICALLTSNCEMSVIVAFALAVLSFTRSFECETKDGIAIECSRCGLRKPGLKEIYQCDGYKEAFEQALSGYSNDINWLVFCAFHLGHAVKITLLGKRLSLLLIKYMGWSILGLGYAITISELLLGPFVPSNAARGGSIVLPIVTAVATSLGSKPTHNPATGRYLMLVGAHSNLISASFYLTGEWIFLYGLDEWVSGPSTGGGEDTDGNAATRKARVLVEGQLQALGPMSVKEKQLSLTLLSCLFLWATDPYTGLNATGIAFTAITVLLLMETITWKNILDNTKAWDTFFWLGGFITIAQQLTDNGVSAFLGRWMSDAIQHVSTSPLIICIVLSLAYFFSTFLFSSLTAHIVAFVGPFLEAGKALNVPGMLLVGLLGYFSSLGGCMLTQLVQLDPSQTSFSTGSVVMYFAEGYVSRSYWFAVGFMMSAVYITVFLSIGLPWWKLLGWY</sequence>
<feature type="transmembrane region" description="Helical" evidence="8">
    <location>
        <begin position="280"/>
        <end position="304"/>
    </location>
</feature>
<feature type="transmembrane region" description="Helical" evidence="8">
    <location>
        <begin position="217"/>
        <end position="237"/>
    </location>
</feature>
<evidence type="ECO:0000256" key="8">
    <source>
        <dbReference type="SAM" id="Phobius"/>
    </source>
</evidence>
<dbReference type="GO" id="GO:0022857">
    <property type="term" value="F:transmembrane transporter activity"/>
    <property type="evidence" value="ECO:0007669"/>
    <property type="project" value="InterPro"/>
</dbReference>
<evidence type="ECO:0000256" key="4">
    <source>
        <dbReference type="ARBA" id="ARBA00022780"/>
    </source>
</evidence>
<dbReference type="InterPro" id="IPR030676">
    <property type="entry name" value="CitT-rel"/>
</dbReference>
<evidence type="ECO:0000313" key="9">
    <source>
        <dbReference type="EMBL" id="RUS33034.1"/>
    </source>
</evidence>
<dbReference type="PANTHER" id="PTHR42826">
    <property type="entry name" value="DICARBOXYLATE TRANSPORTER 2.1, CHLOROPLASTIC"/>
    <property type="match status" value="1"/>
</dbReference>
<dbReference type="Proteomes" id="UP000274822">
    <property type="component" value="Unassembled WGS sequence"/>
</dbReference>
<comment type="caution">
    <text evidence="9">The sequence shown here is derived from an EMBL/GenBank/DDBJ whole genome shotgun (WGS) entry which is preliminary data.</text>
</comment>
<keyword evidence="4" id="KW-0934">Plastid</keyword>
<accession>A0A433QTB5</accession>
<keyword evidence="5 8" id="KW-1133">Transmembrane helix</keyword>
<feature type="transmembrane region" description="Helical" evidence="8">
    <location>
        <begin position="404"/>
        <end position="430"/>
    </location>
</feature>
<reference evidence="9 10" key="1">
    <citation type="journal article" date="2018" name="New Phytol.">
        <title>Phylogenomics of Endogonaceae and evolution of mycorrhizas within Mucoromycota.</title>
        <authorList>
            <person name="Chang Y."/>
            <person name="Desiro A."/>
            <person name="Na H."/>
            <person name="Sandor L."/>
            <person name="Lipzen A."/>
            <person name="Clum A."/>
            <person name="Barry K."/>
            <person name="Grigoriev I.V."/>
            <person name="Martin F.M."/>
            <person name="Stajich J.E."/>
            <person name="Smith M.E."/>
            <person name="Bonito G."/>
            <person name="Spatafora J.W."/>
        </authorList>
    </citation>
    <scope>NUCLEOTIDE SEQUENCE [LARGE SCALE GENOMIC DNA]</scope>
    <source>
        <strain evidence="9 10">AD002</strain>
    </source>
</reference>
<feature type="region of interest" description="Disordered" evidence="7">
    <location>
        <begin position="1"/>
        <end position="45"/>
    </location>
</feature>
<proteinExistence type="inferred from homology"/>
<dbReference type="Pfam" id="PF00939">
    <property type="entry name" value="Na_sulph_symp"/>
    <property type="match status" value="2"/>
</dbReference>
<feature type="compositionally biased region" description="Polar residues" evidence="7">
    <location>
        <begin position="1"/>
        <end position="10"/>
    </location>
</feature>
<evidence type="ECO:0000256" key="3">
    <source>
        <dbReference type="ARBA" id="ARBA00022692"/>
    </source>
</evidence>
<name>A0A433QTB5_9FUNG</name>
<feature type="transmembrane region" description="Helical" evidence="8">
    <location>
        <begin position="442"/>
        <end position="475"/>
    </location>
</feature>
<organism evidence="9 10">
    <name type="scientific">Jimgerdemannia flammicorona</name>
    <dbReference type="NCBI Taxonomy" id="994334"/>
    <lineage>
        <taxon>Eukaryota</taxon>
        <taxon>Fungi</taxon>
        <taxon>Fungi incertae sedis</taxon>
        <taxon>Mucoromycota</taxon>
        <taxon>Mucoromycotina</taxon>
        <taxon>Endogonomycetes</taxon>
        <taxon>Endogonales</taxon>
        <taxon>Endogonaceae</taxon>
        <taxon>Jimgerdemannia</taxon>
    </lineage>
</organism>
<protein>
    <submittedName>
        <fullName evidence="9">Sodium/sulfate symporter</fullName>
    </submittedName>
</protein>
<keyword evidence="3 8" id="KW-0812">Transmembrane</keyword>
<dbReference type="AlphaFoldDB" id="A0A433QTB5"/>
<gene>
    <name evidence="9" type="ORF">BC938DRAFT_473397</name>
</gene>
<comment type="subcellular location">
    <subcellularLocation>
        <location evidence="1">Plastid</location>
        <location evidence="1">Chloroplast inner membrane</location>
        <topology evidence="1">Multi-pass membrane protein</topology>
    </subcellularLocation>
</comment>
<evidence type="ECO:0000256" key="5">
    <source>
        <dbReference type="ARBA" id="ARBA00022989"/>
    </source>
</evidence>
<dbReference type="InterPro" id="IPR001898">
    <property type="entry name" value="SLC13A/DASS"/>
</dbReference>